<keyword evidence="3" id="KW-0645">Protease</keyword>
<evidence type="ECO:0000256" key="5">
    <source>
        <dbReference type="ARBA" id="ARBA00022801"/>
    </source>
</evidence>
<keyword evidence="2" id="KW-0964">Secreted</keyword>
<name>A0A443SHG5_9ACAR</name>
<evidence type="ECO:0000256" key="6">
    <source>
        <dbReference type="ARBA" id="ARBA00022825"/>
    </source>
</evidence>
<dbReference type="InterPro" id="IPR001254">
    <property type="entry name" value="Trypsin_dom"/>
</dbReference>
<organism evidence="11 12">
    <name type="scientific">Leptotrombidium deliense</name>
    <dbReference type="NCBI Taxonomy" id="299467"/>
    <lineage>
        <taxon>Eukaryota</taxon>
        <taxon>Metazoa</taxon>
        <taxon>Ecdysozoa</taxon>
        <taxon>Arthropoda</taxon>
        <taxon>Chelicerata</taxon>
        <taxon>Arachnida</taxon>
        <taxon>Acari</taxon>
        <taxon>Acariformes</taxon>
        <taxon>Trombidiformes</taxon>
        <taxon>Prostigmata</taxon>
        <taxon>Anystina</taxon>
        <taxon>Parasitengona</taxon>
        <taxon>Trombiculoidea</taxon>
        <taxon>Trombiculidae</taxon>
        <taxon>Leptotrombidium</taxon>
    </lineage>
</organism>
<dbReference type="CDD" id="cd00190">
    <property type="entry name" value="Tryp_SPc"/>
    <property type="match status" value="1"/>
</dbReference>
<evidence type="ECO:0000313" key="11">
    <source>
        <dbReference type="EMBL" id="RWS26971.1"/>
    </source>
</evidence>
<dbReference type="GO" id="GO:0006508">
    <property type="term" value="P:proteolysis"/>
    <property type="evidence" value="ECO:0007669"/>
    <property type="project" value="UniProtKB-KW"/>
</dbReference>
<evidence type="ECO:0000313" key="12">
    <source>
        <dbReference type="Proteomes" id="UP000288716"/>
    </source>
</evidence>
<keyword evidence="6" id="KW-0720">Serine protease</keyword>
<dbReference type="SMART" id="SM00020">
    <property type="entry name" value="Tryp_SPc"/>
    <property type="match status" value="1"/>
</dbReference>
<dbReference type="AlphaFoldDB" id="A0A443SHG5"/>
<dbReference type="InterPro" id="IPR001314">
    <property type="entry name" value="Peptidase_S1A"/>
</dbReference>
<dbReference type="InterPro" id="IPR043504">
    <property type="entry name" value="Peptidase_S1_PA_chymotrypsin"/>
</dbReference>
<dbReference type="PRINTS" id="PR00722">
    <property type="entry name" value="CHYMOTRYPSIN"/>
</dbReference>
<accession>A0A443SHG5</accession>
<dbReference type="Proteomes" id="UP000288716">
    <property type="component" value="Unassembled WGS sequence"/>
</dbReference>
<dbReference type="EMBL" id="NCKV01002343">
    <property type="protein sequence ID" value="RWS26971.1"/>
    <property type="molecule type" value="Genomic_DNA"/>
</dbReference>
<dbReference type="VEuPathDB" id="VectorBase:LDEU005069"/>
<keyword evidence="4" id="KW-0732">Signal</keyword>
<dbReference type="InterPro" id="IPR051487">
    <property type="entry name" value="Ser/Thr_Proteases_Immune/Dev"/>
</dbReference>
<keyword evidence="8" id="KW-1015">Disulfide bond</keyword>
<comment type="subcellular location">
    <subcellularLocation>
        <location evidence="1">Secreted</location>
    </subcellularLocation>
</comment>
<dbReference type="Pfam" id="PF00089">
    <property type="entry name" value="Trypsin"/>
    <property type="match status" value="1"/>
</dbReference>
<dbReference type="FunFam" id="2.40.10.10:FF:000146">
    <property type="entry name" value="Serine protease 53"/>
    <property type="match status" value="1"/>
</dbReference>
<dbReference type="Gene3D" id="2.40.10.10">
    <property type="entry name" value="Trypsin-like serine proteases"/>
    <property type="match status" value="2"/>
</dbReference>
<evidence type="ECO:0000256" key="2">
    <source>
        <dbReference type="ARBA" id="ARBA00022525"/>
    </source>
</evidence>
<keyword evidence="7" id="KW-0865">Zymogen</keyword>
<dbReference type="OrthoDB" id="10051896at2759"/>
<evidence type="ECO:0000256" key="7">
    <source>
        <dbReference type="ARBA" id="ARBA00023145"/>
    </source>
</evidence>
<protein>
    <submittedName>
        <fullName evidence="11">Proclotting enzyme-like protein</fullName>
    </submittedName>
</protein>
<dbReference type="STRING" id="299467.A0A443SHG5"/>
<dbReference type="InterPro" id="IPR009003">
    <property type="entry name" value="Peptidase_S1_PA"/>
</dbReference>
<evidence type="ECO:0000256" key="4">
    <source>
        <dbReference type="ARBA" id="ARBA00022729"/>
    </source>
</evidence>
<dbReference type="GO" id="GO:0004252">
    <property type="term" value="F:serine-type endopeptidase activity"/>
    <property type="evidence" value="ECO:0007669"/>
    <property type="project" value="InterPro"/>
</dbReference>
<evidence type="ECO:0000256" key="3">
    <source>
        <dbReference type="ARBA" id="ARBA00022670"/>
    </source>
</evidence>
<comment type="caution">
    <text evidence="11">The sequence shown here is derived from an EMBL/GenBank/DDBJ whole genome shotgun (WGS) entry which is preliminary data.</text>
</comment>
<keyword evidence="5" id="KW-0378">Hydrolase</keyword>
<evidence type="ECO:0000256" key="8">
    <source>
        <dbReference type="ARBA" id="ARBA00023157"/>
    </source>
</evidence>
<evidence type="ECO:0000256" key="1">
    <source>
        <dbReference type="ARBA" id="ARBA00004613"/>
    </source>
</evidence>
<proteinExistence type="inferred from homology"/>
<evidence type="ECO:0000259" key="10">
    <source>
        <dbReference type="PROSITE" id="PS50240"/>
    </source>
</evidence>
<dbReference type="PANTHER" id="PTHR24256">
    <property type="entry name" value="TRYPTASE-RELATED"/>
    <property type="match status" value="1"/>
</dbReference>
<feature type="domain" description="Peptidase S1" evidence="10">
    <location>
        <begin position="1"/>
        <end position="231"/>
    </location>
</feature>
<gene>
    <name evidence="11" type="ORF">B4U80_02977</name>
</gene>
<reference evidence="11 12" key="1">
    <citation type="journal article" date="2018" name="Gigascience">
        <title>Genomes of trombidid mites reveal novel predicted allergens and laterally-transferred genes associated with secondary metabolism.</title>
        <authorList>
            <person name="Dong X."/>
            <person name="Chaisiri K."/>
            <person name="Xia D."/>
            <person name="Armstrong S.D."/>
            <person name="Fang Y."/>
            <person name="Donnelly M.J."/>
            <person name="Kadowaki T."/>
            <person name="McGarry J.W."/>
            <person name="Darby A.C."/>
            <person name="Makepeace B.L."/>
        </authorList>
    </citation>
    <scope>NUCLEOTIDE SEQUENCE [LARGE SCALE GENOMIC DNA]</scope>
    <source>
        <strain evidence="11">UoL-UT</strain>
    </source>
</reference>
<dbReference type="GO" id="GO:0005576">
    <property type="term" value="C:extracellular region"/>
    <property type="evidence" value="ECO:0007669"/>
    <property type="project" value="UniProtKB-SubCell"/>
</dbReference>
<dbReference type="PROSITE" id="PS50240">
    <property type="entry name" value="TRYPSIN_DOM"/>
    <property type="match status" value="1"/>
</dbReference>
<evidence type="ECO:0000256" key="9">
    <source>
        <dbReference type="ARBA" id="ARBA00024195"/>
    </source>
</evidence>
<dbReference type="InterPro" id="IPR018114">
    <property type="entry name" value="TRYPSIN_HIS"/>
</dbReference>
<sequence>MFDSNKSSPILYPWMGALFKNSGEQLCGATIISDQFILTAAHCVHSLKPQELKVILGVHNLVKATAEDKYAVSKIVAHEKYIEKDSQYNDDIALLKLEKPLKFSYNLLPICQPKKDMIKFEHNLNAIGWGQLQPDSDEMAQKLQEIYLPEVPREKCGKIWEQDLGDNRLCVGEEMKNVCKGDDGGPLMYSVNSIWHQVGITSFSGPICGDKYPGVFTRVSYYIDWIQEHIKGSNTCAVN</sequence>
<dbReference type="SUPFAM" id="SSF50494">
    <property type="entry name" value="Trypsin-like serine proteases"/>
    <property type="match status" value="1"/>
</dbReference>
<keyword evidence="12" id="KW-1185">Reference proteome</keyword>
<comment type="similarity">
    <text evidence="9">Belongs to the peptidase S1 family. CLIP subfamily.</text>
</comment>
<dbReference type="PROSITE" id="PS00134">
    <property type="entry name" value="TRYPSIN_HIS"/>
    <property type="match status" value="1"/>
</dbReference>